<dbReference type="AlphaFoldDB" id="L0PF15"/>
<accession>L0PF15</accession>
<evidence type="ECO:0000256" key="1">
    <source>
        <dbReference type="SAM" id="Phobius"/>
    </source>
</evidence>
<keyword evidence="1" id="KW-0812">Transmembrane</keyword>
<gene>
    <name evidence="2" type="ORF">PNEJI1_002108</name>
</gene>
<feature type="transmembrane region" description="Helical" evidence="1">
    <location>
        <begin position="178"/>
        <end position="195"/>
    </location>
</feature>
<dbReference type="EMBL" id="CAKM01000268">
    <property type="protein sequence ID" value="CCJ30822.1"/>
    <property type="molecule type" value="Genomic_DNA"/>
</dbReference>
<proteinExistence type="predicted"/>
<organism evidence="3">
    <name type="scientific">Pneumocystis jirovecii</name>
    <name type="common">Human pneumocystis pneumonia agent</name>
    <dbReference type="NCBI Taxonomy" id="42068"/>
    <lineage>
        <taxon>Eukaryota</taxon>
        <taxon>Fungi</taxon>
        <taxon>Dikarya</taxon>
        <taxon>Ascomycota</taxon>
        <taxon>Taphrinomycotina</taxon>
        <taxon>Pneumocystomycetes</taxon>
        <taxon>Pneumocystaceae</taxon>
        <taxon>Pneumocystis</taxon>
    </lineage>
</organism>
<name>L0PF15_PNEJI</name>
<keyword evidence="1" id="KW-1133">Transmembrane helix</keyword>
<keyword evidence="1" id="KW-0472">Membrane</keyword>
<evidence type="ECO:0000313" key="2">
    <source>
        <dbReference type="EMBL" id="CCJ30822.1"/>
    </source>
</evidence>
<dbReference type="InParanoid" id="L0PF15"/>
<protein>
    <submittedName>
        <fullName evidence="2">Uncharacterized protein</fullName>
    </submittedName>
</protein>
<evidence type="ECO:0000313" key="3">
    <source>
        <dbReference type="Proteomes" id="UP000010422"/>
    </source>
</evidence>
<dbReference type="Proteomes" id="UP000010422">
    <property type="component" value="Unassembled WGS sequence"/>
</dbReference>
<dbReference type="VEuPathDB" id="FungiDB:PNEJI1_002108"/>
<reference evidence="2 3" key="1">
    <citation type="journal article" date="2012" name="MBio">
        <title>De novo assembly of the Pneumocystis jirovecii genome from a single bronchoalveolar lavage fluid specimen from a patient.</title>
        <authorList>
            <person name="Cisse O.H."/>
            <person name="Pagni M."/>
            <person name="Hauser P.M."/>
        </authorList>
    </citation>
    <scope>NUCLEOTIDE SEQUENCE [LARGE SCALE GENOMIC DNA]</scope>
    <source>
        <strain evidence="2 3">SE8</strain>
    </source>
</reference>
<comment type="caution">
    <text evidence="2">The sequence shown here is derived from an EMBL/GenBank/DDBJ whole genome shotgun (WGS) entry which is preliminary data.</text>
</comment>
<sequence>MISSHYLKHNVNTECFAEQTCKSQDLQNRFNKKGWIRNLLKNKKNKVSNKETYASEDILRLKKFSVLDFFAKSFKKSLFFMNRISGSSFNISTDIVRSECSGIKNEFFFSKKLMKDYLFFLLALKQRDSDQFFSNRHYLSQNAKHKNKYGLLLNKTCCNSLKLIENDQKKDLYLPKKWFVYMWILFVITFALYELNRVLNIIEMGFNTWSNIIHSFVHSGNVFKELIY</sequence>